<dbReference type="InterPro" id="IPR016135">
    <property type="entry name" value="UBQ-conjugating_enzyme/RWD"/>
</dbReference>
<feature type="domain" description="UBC core" evidence="3">
    <location>
        <begin position="11"/>
        <end position="167"/>
    </location>
</feature>
<dbReference type="FunFam" id="3.10.110.10:FF:000086">
    <property type="entry name" value="Ubiquitin-conjugating enzyme E2 J1"/>
    <property type="match status" value="1"/>
</dbReference>
<dbReference type="Proteomes" id="UP001150925">
    <property type="component" value="Unassembled WGS sequence"/>
</dbReference>
<evidence type="ECO:0000256" key="2">
    <source>
        <dbReference type="SAM" id="MobiDB-lite"/>
    </source>
</evidence>
<dbReference type="PANTHER" id="PTHR24067">
    <property type="entry name" value="UBIQUITIN-CONJUGATING ENZYME E2"/>
    <property type="match status" value="1"/>
</dbReference>
<keyword evidence="5" id="KW-1185">Reference proteome</keyword>
<reference evidence="4" key="1">
    <citation type="submission" date="2022-07" db="EMBL/GenBank/DDBJ databases">
        <title>Phylogenomic reconstructions and comparative analyses of Kickxellomycotina fungi.</title>
        <authorList>
            <person name="Reynolds N.K."/>
            <person name="Stajich J.E."/>
            <person name="Barry K."/>
            <person name="Grigoriev I.V."/>
            <person name="Crous P."/>
            <person name="Smith M.E."/>
        </authorList>
    </citation>
    <scope>NUCLEOTIDE SEQUENCE</scope>
    <source>
        <strain evidence="4">RSA 1196</strain>
    </source>
</reference>
<dbReference type="SUPFAM" id="SSF54495">
    <property type="entry name" value="UBC-like"/>
    <property type="match status" value="1"/>
</dbReference>
<comment type="caution">
    <text evidence="4">The sequence shown here is derived from an EMBL/GenBank/DDBJ whole genome shotgun (WGS) entry which is preliminary data.</text>
</comment>
<evidence type="ECO:0000256" key="1">
    <source>
        <dbReference type="ARBA" id="ARBA00022786"/>
    </source>
</evidence>
<dbReference type="AlphaFoldDB" id="A0A9W8AQC9"/>
<dbReference type="SMART" id="SM00212">
    <property type="entry name" value="UBCc"/>
    <property type="match status" value="1"/>
</dbReference>
<dbReference type="OrthoDB" id="1158011at2759"/>
<proteinExistence type="predicted"/>
<keyword evidence="1" id="KW-0833">Ubl conjugation pathway</keyword>
<dbReference type="Pfam" id="PF00179">
    <property type="entry name" value="UQ_con"/>
    <property type="match status" value="1"/>
</dbReference>
<dbReference type="CDD" id="cd23799">
    <property type="entry name" value="UBCc_UBE2J"/>
    <property type="match status" value="1"/>
</dbReference>
<evidence type="ECO:0000313" key="5">
    <source>
        <dbReference type="Proteomes" id="UP001150925"/>
    </source>
</evidence>
<feature type="non-terminal residue" evidence="4">
    <location>
        <position position="1"/>
    </location>
</feature>
<dbReference type="Gene3D" id="3.10.110.10">
    <property type="entry name" value="Ubiquitin Conjugating Enzyme"/>
    <property type="match status" value="1"/>
</dbReference>
<feature type="region of interest" description="Disordered" evidence="2">
    <location>
        <begin position="138"/>
        <end position="172"/>
    </location>
</feature>
<evidence type="ECO:0000259" key="3">
    <source>
        <dbReference type="PROSITE" id="PS50127"/>
    </source>
</evidence>
<dbReference type="InterPro" id="IPR000608">
    <property type="entry name" value="UBC"/>
</dbReference>
<accession>A0A9W8AQC9</accession>
<dbReference type="EMBL" id="JANBPY010000695">
    <property type="protein sequence ID" value="KAJ1964487.1"/>
    <property type="molecule type" value="Genomic_DNA"/>
</dbReference>
<gene>
    <name evidence="4" type="ORF">IWQ62_002917</name>
</gene>
<dbReference type="PROSITE" id="PS50127">
    <property type="entry name" value="UBC_2"/>
    <property type="match status" value="1"/>
</dbReference>
<name>A0A9W8AQC9_9FUNG</name>
<feature type="compositionally biased region" description="Basic and acidic residues" evidence="2">
    <location>
        <begin position="138"/>
        <end position="158"/>
    </location>
</feature>
<evidence type="ECO:0000313" key="4">
    <source>
        <dbReference type="EMBL" id="KAJ1964487.1"/>
    </source>
</evidence>
<organism evidence="4 5">
    <name type="scientific">Dispira parvispora</name>
    <dbReference type="NCBI Taxonomy" id="1520584"/>
    <lineage>
        <taxon>Eukaryota</taxon>
        <taxon>Fungi</taxon>
        <taxon>Fungi incertae sedis</taxon>
        <taxon>Zoopagomycota</taxon>
        <taxon>Kickxellomycotina</taxon>
        <taxon>Dimargaritomycetes</taxon>
        <taxon>Dimargaritales</taxon>
        <taxon>Dimargaritaceae</taxon>
        <taxon>Dispira</taxon>
    </lineage>
</organism>
<sequence>MSAPVLNGNLASVKRLMKEWRSLQKENAAMYTASPLEDNLFEWHFTIKGQKGTEFEQGKYHGRILLPTEYPFKPPSIVFLTPNGRFQLHKKICMTMTEYHPEQWQPAWDIRCILLALISYMPSEVSNSVGDLNYSVEQRKQLARDPPRVQPNRVERPAVELTRQQQPPNDNR</sequence>
<dbReference type="InterPro" id="IPR050113">
    <property type="entry name" value="Ub_conjugating_enzyme"/>
</dbReference>
<feature type="compositionally biased region" description="Polar residues" evidence="2">
    <location>
        <begin position="162"/>
        <end position="172"/>
    </location>
</feature>
<protein>
    <recommendedName>
        <fullName evidence="3">UBC core domain-containing protein</fullName>
    </recommendedName>
</protein>